<sequence length="241" mass="27644">MPSFQSLILSDLQYPRHIGDVWSMLENSADTLKSLAIKTPEGSELERFITHRGYVKKPIALPRTELSLQKIQDLHIEGIPYLHKFLEECAPNLINFSNLRMLRLDSCESADRFLLSELSVYRMPKLKSLQLFETGSSLMFDGLLPHLGELKLETLVIALHRHEGRIGWGIIKRELSGSLKRLWIQHMSSASGPYRLLDMTNHHFPYCDTFFPNGWPNLEEVAIDTHYLEGDAVRTTFSHGN</sequence>
<protein>
    <submittedName>
        <fullName evidence="1">Uncharacterized protein</fullName>
    </submittedName>
</protein>
<proteinExistence type="predicted"/>
<keyword evidence="2" id="KW-1185">Reference proteome</keyword>
<evidence type="ECO:0000313" key="1">
    <source>
        <dbReference type="EMBL" id="KAK6360956.1"/>
    </source>
</evidence>
<gene>
    <name evidence="1" type="ORF">TWF730_007071</name>
</gene>
<comment type="caution">
    <text evidence="1">The sequence shown here is derived from an EMBL/GenBank/DDBJ whole genome shotgun (WGS) entry which is preliminary data.</text>
</comment>
<evidence type="ECO:0000313" key="2">
    <source>
        <dbReference type="Proteomes" id="UP001373714"/>
    </source>
</evidence>
<accession>A0AAV9VIF6</accession>
<dbReference type="SUPFAM" id="SSF52047">
    <property type="entry name" value="RNI-like"/>
    <property type="match status" value="1"/>
</dbReference>
<dbReference type="EMBL" id="JAVHNS010000003">
    <property type="protein sequence ID" value="KAK6360956.1"/>
    <property type="molecule type" value="Genomic_DNA"/>
</dbReference>
<dbReference type="Proteomes" id="UP001373714">
    <property type="component" value="Unassembled WGS sequence"/>
</dbReference>
<organism evidence="1 2">
    <name type="scientific">Orbilia blumenaviensis</name>
    <dbReference type="NCBI Taxonomy" id="1796055"/>
    <lineage>
        <taxon>Eukaryota</taxon>
        <taxon>Fungi</taxon>
        <taxon>Dikarya</taxon>
        <taxon>Ascomycota</taxon>
        <taxon>Pezizomycotina</taxon>
        <taxon>Orbiliomycetes</taxon>
        <taxon>Orbiliales</taxon>
        <taxon>Orbiliaceae</taxon>
        <taxon>Orbilia</taxon>
    </lineage>
</organism>
<dbReference type="AlphaFoldDB" id="A0AAV9VIF6"/>
<name>A0AAV9VIF6_9PEZI</name>
<reference evidence="1 2" key="1">
    <citation type="submission" date="2019-10" db="EMBL/GenBank/DDBJ databases">
        <authorList>
            <person name="Palmer J.M."/>
        </authorList>
    </citation>
    <scope>NUCLEOTIDE SEQUENCE [LARGE SCALE GENOMIC DNA]</scope>
    <source>
        <strain evidence="1 2">TWF730</strain>
    </source>
</reference>